<keyword evidence="1" id="KW-0472">Membrane</keyword>
<name>A0A7Y6RDI8_9GAMM</name>
<comment type="caution">
    <text evidence="2">The sequence shown here is derived from an EMBL/GenBank/DDBJ whole genome shotgun (WGS) entry which is preliminary data.</text>
</comment>
<organism evidence="2 3">
    <name type="scientific">Vreelandella maris</name>
    <dbReference type="NCBI Taxonomy" id="2729617"/>
    <lineage>
        <taxon>Bacteria</taxon>
        <taxon>Pseudomonadati</taxon>
        <taxon>Pseudomonadota</taxon>
        <taxon>Gammaproteobacteria</taxon>
        <taxon>Oceanospirillales</taxon>
        <taxon>Halomonadaceae</taxon>
        <taxon>Vreelandella</taxon>
    </lineage>
</organism>
<dbReference type="AlphaFoldDB" id="A0A7Y6RDI8"/>
<protein>
    <recommendedName>
        <fullName evidence="4">DUF4760 domain-containing protein</fullName>
    </recommendedName>
</protein>
<gene>
    <name evidence="2" type="ORF">HUO07_12530</name>
</gene>
<reference evidence="2 3" key="1">
    <citation type="submission" date="2020-06" db="EMBL/GenBank/DDBJ databases">
        <title>Halomonas sp. QX-1 draft genome sequence.</title>
        <authorList>
            <person name="Qiu X."/>
        </authorList>
    </citation>
    <scope>NUCLEOTIDE SEQUENCE [LARGE SCALE GENOMIC DNA]</scope>
    <source>
        <strain evidence="2 3">QX-1</strain>
    </source>
</reference>
<feature type="transmembrane region" description="Helical" evidence="1">
    <location>
        <begin position="6"/>
        <end position="27"/>
    </location>
</feature>
<keyword evidence="1" id="KW-0812">Transmembrane</keyword>
<keyword evidence="3" id="KW-1185">Reference proteome</keyword>
<accession>A0A7Y6RDI8</accession>
<evidence type="ECO:0008006" key="4">
    <source>
        <dbReference type="Google" id="ProtNLM"/>
    </source>
</evidence>
<evidence type="ECO:0000313" key="2">
    <source>
        <dbReference type="EMBL" id="NVF14989.1"/>
    </source>
</evidence>
<proteinExistence type="predicted"/>
<dbReference type="RefSeq" id="WP_176303843.1">
    <property type="nucleotide sequence ID" value="NZ_JABWCV010000013.1"/>
</dbReference>
<evidence type="ECO:0000256" key="1">
    <source>
        <dbReference type="SAM" id="Phobius"/>
    </source>
</evidence>
<dbReference type="Proteomes" id="UP000589984">
    <property type="component" value="Unassembled WGS sequence"/>
</dbReference>
<dbReference type="EMBL" id="JABWCV010000013">
    <property type="protein sequence ID" value="NVF14989.1"/>
    <property type="molecule type" value="Genomic_DNA"/>
</dbReference>
<keyword evidence="1" id="KW-1133">Transmembrane helix</keyword>
<evidence type="ECO:0000313" key="3">
    <source>
        <dbReference type="Proteomes" id="UP000589984"/>
    </source>
</evidence>
<sequence length="154" mass="17719">MIEALASFASTVLVGLLSAWVGVLFSLKRYRSEKWWEKKVEAYERIINALHATKNFNDKHFDAGVEGEKISDVDDQKLMSEAEKGHNEILRTIDIGSFLLPESSVNRLKQFAADVNKINSEAESWDEYLDRDWKVTKECLEDLKILAKRDLKID</sequence>